<dbReference type="InterPro" id="IPR050900">
    <property type="entry name" value="Transposase_IS3/IS150/IS904"/>
</dbReference>
<dbReference type="PROSITE" id="PS50994">
    <property type="entry name" value="INTEGRASE"/>
    <property type="match status" value="1"/>
</dbReference>
<evidence type="ECO:0000259" key="2">
    <source>
        <dbReference type="PROSITE" id="PS50994"/>
    </source>
</evidence>
<evidence type="ECO:0000313" key="4">
    <source>
        <dbReference type="Proteomes" id="UP001589627"/>
    </source>
</evidence>
<feature type="compositionally biased region" description="Low complexity" evidence="1">
    <location>
        <begin position="209"/>
        <end position="228"/>
    </location>
</feature>
<dbReference type="InterPro" id="IPR012337">
    <property type="entry name" value="RNaseH-like_sf"/>
</dbReference>
<name>A0ABV5YCB4_9ACTN</name>
<gene>
    <name evidence="3" type="ORF">ACFFNX_10805</name>
</gene>
<dbReference type="EMBL" id="JBHLZP010000056">
    <property type="protein sequence ID" value="MFB9832676.1"/>
    <property type="molecule type" value="Genomic_DNA"/>
</dbReference>
<organism evidence="3 4">
    <name type="scientific">Actinoallomurus acaciae</name>
    <dbReference type="NCBI Taxonomy" id="502577"/>
    <lineage>
        <taxon>Bacteria</taxon>
        <taxon>Bacillati</taxon>
        <taxon>Actinomycetota</taxon>
        <taxon>Actinomycetes</taxon>
        <taxon>Streptosporangiales</taxon>
        <taxon>Thermomonosporaceae</taxon>
        <taxon>Actinoallomurus</taxon>
    </lineage>
</organism>
<dbReference type="RefSeq" id="WP_378198822.1">
    <property type="nucleotide sequence ID" value="NZ_JBHLZP010000056.1"/>
</dbReference>
<dbReference type="InterPro" id="IPR036397">
    <property type="entry name" value="RNaseH_sf"/>
</dbReference>
<dbReference type="InterPro" id="IPR001584">
    <property type="entry name" value="Integrase_cat-core"/>
</dbReference>
<dbReference type="PANTHER" id="PTHR46889:SF4">
    <property type="entry name" value="TRANSPOSASE INSO FOR INSERTION SEQUENCE ELEMENT IS911B-RELATED"/>
    <property type="match status" value="1"/>
</dbReference>
<dbReference type="Pfam" id="PF00665">
    <property type="entry name" value="rve"/>
    <property type="match status" value="1"/>
</dbReference>
<keyword evidence="4" id="KW-1185">Reference proteome</keyword>
<evidence type="ECO:0000256" key="1">
    <source>
        <dbReference type="SAM" id="MobiDB-lite"/>
    </source>
</evidence>
<proteinExistence type="predicted"/>
<evidence type="ECO:0000313" key="3">
    <source>
        <dbReference type="EMBL" id="MFB9832676.1"/>
    </source>
</evidence>
<reference evidence="3 4" key="1">
    <citation type="submission" date="2024-09" db="EMBL/GenBank/DDBJ databases">
        <authorList>
            <person name="Sun Q."/>
            <person name="Mori K."/>
        </authorList>
    </citation>
    <scope>NUCLEOTIDE SEQUENCE [LARGE SCALE GENOMIC DNA]</scope>
    <source>
        <strain evidence="3 4">TBRC 0563</strain>
    </source>
</reference>
<dbReference type="SUPFAM" id="SSF53098">
    <property type="entry name" value="Ribonuclease H-like"/>
    <property type="match status" value="1"/>
</dbReference>
<feature type="region of interest" description="Disordered" evidence="1">
    <location>
        <begin position="192"/>
        <end position="228"/>
    </location>
</feature>
<feature type="domain" description="Integrase catalytic" evidence="2">
    <location>
        <begin position="7"/>
        <end position="171"/>
    </location>
</feature>
<dbReference type="PANTHER" id="PTHR46889">
    <property type="entry name" value="TRANSPOSASE INSF FOR INSERTION SEQUENCE IS3B-RELATED"/>
    <property type="match status" value="1"/>
</dbReference>
<dbReference type="Gene3D" id="3.30.420.10">
    <property type="entry name" value="Ribonuclease H-like superfamily/Ribonuclease H"/>
    <property type="match status" value="1"/>
</dbReference>
<protein>
    <submittedName>
        <fullName evidence="3">Transposase</fullName>
    </submittedName>
</protein>
<dbReference type="Proteomes" id="UP001589627">
    <property type="component" value="Unassembled WGS sequence"/>
</dbReference>
<comment type="caution">
    <text evidence="3">The sequence shown here is derived from an EMBL/GenBank/DDBJ whole genome shotgun (WGS) entry which is preliminary data.</text>
</comment>
<accession>A0ABV5YCB4</accession>
<sequence>MRKPELEADGPNQVWSWDITKLKGPVRGVYYLLYVIIDIFSRKAVHWEIWPTETGTLAKEFIQHAIAANDGIAPAAIHTDRGTSMTSNTVTGLLAPLGIDQSHSRPHVSNDNPYSEAQFKTLKYCPAFPGRFGSIEDANVFCAQFFAYYNHEHRHSGIGMHTPAPVHDGTAAAIQDRRTATLHTAFLAHPELFRGQHPSPPPHPTKVWTNQPPTTSQTDTSPQTTQIA</sequence>